<evidence type="ECO:0000313" key="2">
    <source>
        <dbReference type="Proteomes" id="UP000827721"/>
    </source>
</evidence>
<name>A0ABQ8HP58_9ROSI</name>
<sequence length="88" mass="10178">MLSLYDHSEPIMDGKASTQLKDTWKKMGDEERKASVNNEIKRMNQLPSTSSYVIHRLRVLNKILQLIFLQRTASQEEELELLFAGLSI</sequence>
<accession>A0ABQ8HP58</accession>
<proteinExistence type="predicted"/>
<dbReference type="EMBL" id="JAFEMO010000008">
    <property type="protein sequence ID" value="KAH7566048.1"/>
    <property type="molecule type" value="Genomic_DNA"/>
</dbReference>
<keyword evidence="2" id="KW-1185">Reference proteome</keyword>
<protein>
    <submittedName>
        <fullName evidence="1">Uncharacterized protein</fullName>
    </submittedName>
</protein>
<dbReference type="Proteomes" id="UP000827721">
    <property type="component" value="Unassembled WGS sequence"/>
</dbReference>
<evidence type="ECO:0000313" key="1">
    <source>
        <dbReference type="EMBL" id="KAH7566048.1"/>
    </source>
</evidence>
<comment type="caution">
    <text evidence="1">The sequence shown here is derived from an EMBL/GenBank/DDBJ whole genome shotgun (WGS) entry which is preliminary data.</text>
</comment>
<organism evidence="1 2">
    <name type="scientific">Xanthoceras sorbifolium</name>
    <dbReference type="NCBI Taxonomy" id="99658"/>
    <lineage>
        <taxon>Eukaryota</taxon>
        <taxon>Viridiplantae</taxon>
        <taxon>Streptophyta</taxon>
        <taxon>Embryophyta</taxon>
        <taxon>Tracheophyta</taxon>
        <taxon>Spermatophyta</taxon>
        <taxon>Magnoliopsida</taxon>
        <taxon>eudicotyledons</taxon>
        <taxon>Gunneridae</taxon>
        <taxon>Pentapetalae</taxon>
        <taxon>rosids</taxon>
        <taxon>malvids</taxon>
        <taxon>Sapindales</taxon>
        <taxon>Sapindaceae</taxon>
        <taxon>Xanthoceroideae</taxon>
        <taxon>Xanthoceras</taxon>
    </lineage>
</organism>
<reference evidence="1 2" key="1">
    <citation type="submission" date="2021-02" db="EMBL/GenBank/DDBJ databases">
        <title>Plant Genome Project.</title>
        <authorList>
            <person name="Zhang R.-G."/>
        </authorList>
    </citation>
    <scope>NUCLEOTIDE SEQUENCE [LARGE SCALE GENOMIC DNA]</scope>
    <source>
        <tissue evidence="1">Leaves</tissue>
    </source>
</reference>
<gene>
    <name evidence="1" type="ORF">JRO89_XS08G0074000</name>
</gene>